<sequence length="77" mass="8510">MLIKNKDCSVTMSWRSQSRISMLNSVIVLANVSMLQEIEIPKLPGFGNFSVKISLITPTSIKKPVCNGNIYAKLLAQ</sequence>
<dbReference type="EMBL" id="NJHN03000049">
    <property type="protein sequence ID" value="KAH9420388.1"/>
    <property type="molecule type" value="Genomic_DNA"/>
</dbReference>
<gene>
    <name evidence="1" type="ORF">DERP_014007</name>
</gene>
<dbReference type="Proteomes" id="UP000887458">
    <property type="component" value="Unassembled WGS sequence"/>
</dbReference>
<keyword evidence="2" id="KW-1185">Reference proteome</keyword>
<evidence type="ECO:0000313" key="1">
    <source>
        <dbReference type="EMBL" id="KAH9420388.1"/>
    </source>
</evidence>
<protein>
    <submittedName>
        <fullName evidence="1">Uncharacterized protein</fullName>
    </submittedName>
</protein>
<reference evidence="1 2" key="1">
    <citation type="journal article" date="2018" name="J. Allergy Clin. Immunol.">
        <title>High-quality assembly of Dermatophagoides pteronyssinus genome and transcriptome reveals a wide range of novel allergens.</title>
        <authorList>
            <person name="Liu X.Y."/>
            <person name="Yang K.Y."/>
            <person name="Wang M.Q."/>
            <person name="Kwok J.S."/>
            <person name="Zeng X."/>
            <person name="Yang Z."/>
            <person name="Xiao X.J."/>
            <person name="Lau C.P."/>
            <person name="Li Y."/>
            <person name="Huang Z.M."/>
            <person name="Ba J.G."/>
            <person name="Yim A.K."/>
            <person name="Ouyang C.Y."/>
            <person name="Ngai S.M."/>
            <person name="Chan T.F."/>
            <person name="Leung E.L."/>
            <person name="Liu L."/>
            <person name="Liu Z.G."/>
            <person name="Tsui S.K."/>
        </authorList>
    </citation>
    <scope>NUCLEOTIDE SEQUENCE [LARGE SCALE GENOMIC DNA]</scope>
    <source>
        <strain evidence="1">Derp</strain>
    </source>
</reference>
<name>A0ABQ8JCV8_DERPT</name>
<evidence type="ECO:0000313" key="2">
    <source>
        <dbReference type="Proteomes" id="UP000887458"/>
    </source>
</evidence>
<reference evidence="1 2" key="2">
    <citation type="journal article" date="2022" name="Mol. Biol. Evol.">
        <title>Comparative Genomics Reveals Insights into the Divergent Evolution of Astigmatic Mites and Household Pest Adaptations.</title>
        <authorList>
            <person name="Xiong Q."/>
            <person name="Wan A.T."/>
            <person name="Liu X."/>
            <person name="Fung C.S."/>
            <person name="Xiao X."/>
            <person name="Malainual N."/>
            <person name="Hou J."/>
            <person name="Wang L."/>
            <person name="Wang M."/>
            <person name="Yang K.Y."/>
            <person name="Cui Y."/>
            <person name="Leung E.L."/>
            <person name="Nong W."/>
            <person name="Shin S.K."/>
            <person name="Au S.W."/>
            <person name="Jeong K.Y."/>
            <person name="Chew F.T."/>
            <person name="Hui J.H."/>
            <person name="Leung T.F."/>
            <person name="Tungtrongchitr A."/>
            <person name="Zhong N."/>
            <person name="Liu Z."/>
            <person name="Tsui S.K."/>
        </authorList>
    </citation>
    <scope>NUCLEOTIDE SEQUENCE [LARGE SCALE GENOMIC DNA]</scope>
    <source>
        <strain evidence="1">Derp</strain>
    </source>
</reference>
<proteinExistence type="predicted"/>
<organism evidence="1 2">
    <name type="scientific">Dermatophagoides pteronyssinus</name>
    <name type="common">European house dust mite</name>
    <dbReference type="NCBI Taxonomy" id="6956"/>
    <lineage>
        <taxon>Eukaryota</taxon>
        <taxon>Metazoa</taxon>
        <taxon>Ecdysozoa</taxon>
        <taxon>Arthropoda</taxon>
        <taxon>Chelicerata</taxon>
        <taxon>Arachnida</taxon>
        <taxon>Acari</taxon>
        <taxon>Acariformes</taxon>
        <taxon>Sarcoptiformes</taxon>
        <taxon>Astigmata</taxon>
        <taxon>Psoroptidia</taxon>
        <taxon>Analgoidea</taxon>
        <taxon>Pyroglyphidae</taxon>
        <taxon>Dermatophagoidinae</taxon>
        <taxon>Dermatophagoides</taxon>
    </lineage>
</organism>
<accession>A0ABQ8JCV8</accession>
<comment type="caution">
    <text evidence="1">The sequence shown here is derived from an EMBL/GenBank/DDBJ whole genome shotgun (WGS) entry which is preliminary data.</text>
</comment>